<evidence type="ECO:0000313" key="5">
    <source>
        <dbReference type="EMBL" id="MDJ1170520.1"/>
    </source>
</evidence>
<reference evidence="5 6" key="1">
    <citation type="submission" date="2023-01" db="EMBL/GenBank/DDBJ databases">
        <title>Novel diversity within Roseofilum (Cyanobacteria; Desertifilaceae) from marine benthic mats with descriptions of four novel species.</title>
        <authorList>
            <person name="Wang Y."/>
            <person name="Berthold D.E."/>
            <person name="Hu J."/>
            <person name="Lefler F.W."/>
            <person name="Laughinghouse H.D. IV."/>
        </authorList>
    </citation>
    <scope>NUCLEOTIDE SEQUENCE [LARGE SCALE GENOMIC DNA]</scope>
    <source>
        <strain evidence="5 6">BLCC-M154</strain>
    </source>
</reference>
<dbReference type="Proteomes" id="UP001235303">
    <property type="component" value="Unassembled WGS sequence"/>
</dbReference>
<protein>
    <submittedName>
        <fullName evidence="5">Helix-turn-helix transcriptional regulator</fullName>
    </submittedName>
</protein>
<evidence type="ECO:0000259" key="4">
    <source>
        <dbReference type="PROSITE" id="PS50943"/>
    </source>
</evidence>
<organism evidence="5 6">
    <name type="scientific">Roseofilum acuticapitatum BLCC-M154</name>
    <dbReference type="NCBI Taxonomy" id="3022444"/>
    <lineage>
        <taxon>Bacteria</taxon>
        <taxon>Bacillati</taxon>
        <taxon>Cyanobacteriota</taxon>
        <taxon>Cyanophyceae</taxon>
        <taxon>Desertifilales</taxon>
        <taxon>Desertifilaceae</taxon>
        <taxon>Roseofilum</taxon>
        <taxon>Roseofilum acuticapitatum</taxon>
    </lineage>
</organism>
<keyword evidence="3" id="KW-0804">Transcription</keyword>
<keyword evidence="2" id="KW-0238">DNA-binding</keyword>
<keyword evidence="1" id="KW-0805">Transcription regulation</keyword>
<dbReference type="Pfam" id="PF01381">
    <property type="entry name" value="HTH_3"/>
    <property type="match status" value="1"/>
</dbReference>
<dbReference type="EMBL" id="JAQOSP010000091">
    <property type="protein sequence ID" value="MDJ1170520.1"/>
    <property type="molecule type" value="Genomic_DNA"/>
</dbReference>
<comment type="caution">
    <text evidence="5">The sequence shown here is derived from an EMBL/GenBank/DDBJ whole genome shotgun (WGS) entry which is preliminary data.</text>
</comment>
<evidence type="ECO:0000256" key="3">
    <source>
        <dbReference type="ARBA" id="ARBA00023163"/>
    </source>
</evidence>
<dbReference type="Gene3D" id="1.10.260.40">
    <property type="entry name" value="lambda repressor-like DNA-binding domains"/>
    <property type="match status" value="1"/>
</dbReference>
<dbReference type="InterPro" id="IPR010982">
    <property type="entry name" value="Lambda_DNA-bd_dom_sf"/>
</dbReference>
<dbReference type="SMART" id="SM00530">
    <property type="entry name" value="HTH_XRE"/>
    <property type="match status" value="1"/>
</dbReference>
<evidence type="ECO:0000313" key="6">
    <source>
        <dbReference type="Proteomes" id="UP001235303"/>
    </source>
</evidence>
<dbReference type="PANTHER" id="PTHR46797">
    <property type="entry name" value="HTH-TYPE TRANSCRIPTIONAL REGULATOR"/>
    <property type="match status" value="1"/>
</dbReference>
<dbReference type="InterPro" id="IPR050807">
    <property type="entry name" value="TransReg_Diox_bact_type"/>
</dbReference>
<keyword evidence="6" id="KW-1185">Reference proteome</keyword>
<dbReference type="PANTHER" id="PTHR46797:SF23">
    <property type="entry name" value="HTH-TYPE TRANSCRIPTIONAL REGULATOR SUTR"/>
    <property type="match status" value="1"/>
</dbReference>
<dbReference type="InterPro" id="IPR001387">
    <property type="entry name" value="Cro/C1-type_HTH"/>
</dbReference>
<dbReference type="SUPFAM" id="SSF47413">
    <property type="entry name" value="lambda repressor-like DNA-binding domains"/>
    <property type="match status" value="1"/>
</dbReference>
<gene>
    <name evidence="5" type="ORF">PMG71_13885</name>
</gene>
<dbReference type="PROSITE" id="PS50943">
    <property type="entry name" value="HTH_CROC1"/>
    <property type="match status" value="1"/>
</dbReference>
<dbReference type="RefSeq" id="WP_283754279.1">
    <property type="nucleotide sequence ID" value="NZ_JAQOSP010000091.1"/>
</dbReference>
<accession>A0ABT7AUE6</accession>
<sequence>MAANILDTIDRQQLGTSLKQAREQRGMTQADAAQVLEVSRTTLVAIENGTRRLKAAELIKLARAYGRSVSNLVSPHSVVEALEGTFGALYHRSQEEQAVLALRALDRGLITEGKFAQFLGVNRLEARHIAEQLRDSSSRILGDDRVDLREM</sequence>
<name>A0ABT7AUE6_9CYAN</name>
<dbReference type="CDD" id="cd00093">
    <property type="entry name" value="HTH_XRE"/>
    <property type="match status" value="1"/>
</dbReference>
<feature type="domain" description="HTH cro/C1-type" evidence="4">
    <location>
        <begin position="18"/>
        <end position="72"/>
    </location>
</feature>
<evidence type="ECO:0000256" key="2">
    <source>
        <dbReference type="ARBA" id="ARBA00023125"/>
    </source>
</evidence>
<proteinExistence type="predicted"/>
<evidence type="ECO:0000256" key="1">
    <source>
        <dbReference type="ARBA" id="ARBA00023015"/>
    </source>
</evidence>